<accession>A0A251ST17</accession>
<dbReference type="EMBL" id="CM007902">
    <property type="protein sequence ID" value="OTG01759.1"/>
    <property type="molecule type" value="Genomic_DNA"/>
</dbReference>
<name>A0A251ST17_HELAN</name>
<dbReference type="Proteomes" id="UP000215914">
    <property type="component" value="Chromosome 13"/>
</dbReference>
<keyword evidence="4" id="KW-1185">Reference proteome</keyword>
<evidence type="ECO:0000313" key="2">
    <source>
        <dbReference type="EMBL" id="KAF5773669.1"/>
    </source>
</evidence>
<dbReference type="InParanoid" id="A0A251ST17"/>
<reference evidence="3" key="2">
    <citation type="submission" date="2017-02" db="EMBL/GenBank/DDBJ databases">
        <title>Sunflower complete genome.</title>
        <authorList>
            <person name="Langlade N."/>
            <person name="Munos S."/>
        </authorList>
    </citation>
    <scope>NUCLEOTIDE SEQUENCE [LARGE SCALE GENOMIC DNA]</scope>
    <source>
        <tissue evidence="3">Leaves</tissue>
    </source>
</reference>
<feature type="region of interest" description="Disordered" evidence="1">
    <location>
        <begin position="31"/>
        <end position="57"/>
    </location>
</feature>
<proteinExistence type="predicted"/>
<protein>
    <submittedName>
        <fullName evidence="3">Uncharacterized protein</fullName>
    </submittedName>
</protein>
<reference evidence="2 4" key="1">
    <citation type="journal article" date="2017" name="Nature">
        <title>The sunflower genome provides insights into oil metabolism, flowering and Asterid evolution.</title>
        <authorList>
            <person name="Badouin H."/>
            <person name="Gouzy J."/>
            <person name="Grassa C.J."/>
            <person name="Murat F."/>
            <person name="Staton S.E."/>
            <person name="Cottret L."/>
            <person name="Lelandais-Briere C."/>
            <person name="Owens G.L."/>
            <person name="Carrere S."/>
            <person name="Mayjonade B."/>
            <person name="Legrand L."/>
            <person name="Gill N."/>
            <person name="Kane N.C."/>
            <person name="Bowers J.E."/>
            <person name="Hubner S."/>
            <person name="Bellec A."/>
            <person name="Berard A."/>
            <person name="Berges H."/>
            <person name="Blanchet N."/>
            <person name="Boniface M.C."/>
            <person name="Brunel D."/>
            <person name="Catrice O."/>
            <person name="Chaidir N."/>
            <person name="Claudel C."/>
            <person name="Donnadieu C."/>
            <person name="Faraut T."/>
            <person name="Fievet G."/>
            <person name="Helmstetter N."/>
            <person name="King M."/>
            <person name="Knapp S.J."/>
            <person name="Lai Z."/>
            <person name="Le Paslier M.C."/>
            <person name="Lippi Y."/>
            <person name="Lorenzon L."/>
            <person name="Mandel J.R."/>
            <person name="Marage G."/>
            <person name="Marchand G."/>
            <person name="Marquand E."/>
            <person name="Bret-Mestries E."/>
            <person name="Morien E."/>
            <person name="Nambeesan S."/>
            <person name="Nguyen T."/>
            <person name="Pegot-Espagnet P."/>
            <person name="Pouilly N."/>
            <person name="Raftis F."/>
            <person name="Sallet E."/>
            <person name="Schiex T."/>
            <person name="Thomas J."/>
            <person name="Vandecasteele C."/>
            <person name="Vares D."/>
            <person name="Vear F."/>
            <person name="Vautrin S."/>
            <person name="Crespi M."/>
            <person name="Mangin B."/>
            <person name="Burke J.M."/>
            <person name="Salse J."/>
            <person name="Munos S."/>
            <person name="Vincourt P."/>
            <person name="Rieseberg L.H."/>
            <person name="Langlade N.B."/>
        </authorList>
    </citation>
    <scope>NUCLEOTIDE SEQUENCE [LARGE SCALE GENOMIC DNA]</scope>
    <source>
        <strain evidence="4">cv. SF193</strain>
        <tissue evidence="2">Leaves</tissue>
    </source>
</reference>
<gene>
    <name evidence="3" type="ORF">HannXRQ_Chr13g0405501</name>
    <name evidence="2" type="ORF">HanXRQr2_Chr13g0591141</name>
</gene>
<sequence length="76" mass="8919">MGILHFNPLHVLHTSPSTASRLERWIQRESAPIPRQRETEERRRWRNRPSSPIGNPLGLPSDRWCVVVVKTREPMV</sequence>
<dbReference type="AlphaFoldDB" id="A0A251ST17"/>
<organism evidence="3 4">
    <name type="scientific">Helianthus annuus</name>
    <name type="common">Common sunflower</name>
    <dbReference type="NCBI Taxonomy" id="4232"/>
    <lineage>
        <taxon>Eukaryota</taxon>
        <taxon>Viridiplantae</taxon>
        <taxon>Streptophyta</taxon>
        <taxon>Embryophyta</taxon>
        <taxon>Tracheophyta</taxon>
        <taxon>Spermatophyta</taxon>
        <taxon>Magnoliopsida</taxon>
        <taxon>eudicotyledons</taxon>
        <taxon>Gunneridae</taxon>
        <taxon>Pentapetalae</taxon>
        <taxon>asterids</taxon>
        <taxon>campanulids</taxon>
        <taxon>Asterales</taxon>
        <taxon>Asteraceae</taxon>
        <taxon>Asteroideae</taxon>
        <taxon>Heliantheae alliance</taxon>
        <taxon>Heliantheae</taxon>
        <taxon>Helianthus</taxon>
    </lineage>
</organism>
<evidence type="ECO:0000256" key="1">
    <source>
        <dbReference type="SAM" id="MobiDB-lite"/>
    </source>
</evidence>
<dbReference type="Gramene" id="mRNA:HanXRQr2_Chr13g0591141">
    <property type="protein sequence ID" value="CDS:HanXRQr2_Chr13g0591141.1"/>
    <property type="gene ID" value="HanXRQr2_Chr13g0591141"/>
</dbReference>
<evidence type="ECO:0000313" key="4">
    <source>
        <dbReference type="Proteomes" id="UP000215914"/>
    </source>
</evidence>
<evidence type="ECO:0000313" key="3">
    <source>
        <dbReference type="EMBL" id="OTG01759.1"/>
    </source>
</evidence>
<dbReference type="EMBL" id="MNCJ02000328">
    <property type="protein sequence ID" value="KAF5773669.1"/>
    <property type="molecule type" value="Genomic_DNA"/>
</dbReference>
<reference evidence="2" key="3">
    <citation type="submission" date="2020-06" db="EMBL/GenBank/DDBJ databases">
        <title>Helianthus annuus Genome sequencing and assembly Release 2.</title>
        <authorList>
            <person name="Gouzy J."/>
            <person name="Langlade N."/>
            <person name="Munos S."/>
        </authorList>
    </citation>
    <scope>NUCLEOTIDE SEQUENCE</scope>
    <source>
        <tissue evidence="2">Leaves</tissue>
    </source>
</reference>